<keyword evidence="1" id="KW-0472">Membrane</keyword>
<reference evidence="3" key="1">
    <citation type="journal article" date="2019" name="Int. J. Syst. Evol. Microbiol.">
        <title>The Global Catalogue of Microorganisms (GCM) 10K type strain sequencing project: providing services to taxonomists for standard genome sequencing and annotation.</title>
        <authorList>
            <consortium name="The Broad Institute Genomics Platform"/>
            <consortium name="The Broad Institute Genome Sequencing Center for Infectious Disease"/>
            <person name="Wu L."/>
            <person name="Ma J."/>
        </authorList>
    </citation>
    <scope>NUCLEOTIDE SEQUENCE [LARGE SCALE GENOMIC DNA]</scope>
    <source>
        <strain evidence="3">KCTC 52344</strain>
    </source>
</reference>
<sequence length="127" mass="14744">MNSAKKIGTMLVCGLLFMRVMIAPIIYLQYEINKDYIIKNYCVNKNRPQLHCDGKCYLAKKLKAAEERDTHQSKVSAFKQLLELYHSFQNFYISQIATVISTLTFNFAYLSNYFLSPITSILKPPQF</sequence>
<dbReference type="RefSeq" id="WP_340239652.1">
    <property type="nucleotide sequence ID" value="NZ_JBBEWC010000014.1"/>
</dbReference>
<evidence type="ECO:0000313" key="2">
    <source>
        <dbReference type="EMBL" id="MFD2520619.1"/>
    </source>
</evidence>
<evidence type="ECO:0000313" key="3">
    <source>
        <dbReference type="Proteomes" id="UP001597510"/>
    </source>
</evidence>
<dbReference type="EMBL" id="JBHULC010000006">
    <property type="protein sequence ID" value="MFD2520619.1"/>
    <property type="molecule type" value="Genomic_DNA"/>
</dbReference>
<organism evidence="2 3">
    <name type="scientific">Emticicia soli</name>
    <dbReference type="NCBI Taxonomy" id="2027878"/>
    <lineage>
        <taxon>Bacteria</taxon>
        <taxon>Pseudomonadati</taxon>
        <taxon>Bacteroidota</taxon>
        <taxon>Cytophagia</taxon>
        <taxon>Cytophagales</taxon>
        <taxon>Leadbetterellaceae</taxon>
        <taxon>Emticicia</taxon>
    </lineage>
</organism>
<evidence type="ECO:0000256" key="1">
    <source>
        <dbReference type="SAM" id="Phobius"/>
    </source>
</evidence>
<dbReference type="Proteomes" id="UP001597510">
    <property type="component" value="Unassembled WGS sequence"/>
</dbReference>
<protein>
    <submittedName>
        <fullName evidence="2">Uncharacterized protein</fullName>
    </submittedName>
</protein>
<keyword evidence="1" id="KW-0812">Transmembrane</keyword>
<name>A0ABW5J3L9_9BACT</name>
<proteinExistence type="predicted"/>
<accession>A0ABW5J3L9</accession>
<feature type="transmembrane region" description="Helical" evidence="1">
    <location>
        <begin position="7"/>
        <end position="30"/>
    </location>
</feature>
<keyword evidence="1" id="KW-1133">Transmembrane helix</keyword>
<comment type="caution">
    <text evidence="2">The sequence shown here is derived from an EMBL/GenBank/DDBJ whole genome shotgun (WGS) entry which is preliminary data.</text>
</comment>
<gene>
    <name evidence="2" type="ORF">ACFSR2_06980</name>
</gene>
<keyword evidence="3" id="KW-1185">Reference proteome</keyword>
<feature type="transmembrane region" description="Helical" evidence="1">
    <location>
        <begin position="91"/>
        <end position="115"/>
    </location>
</feature>